<dbReference type="AlphaFoldDB" id="A0AAN7UGH8"/>
<evidence type="ECO:0000313" key="6">
    <source>
        <dbReference type="EMBL" id="KAK5625171.1"/>
    </source>
</evidence>
<gene>
    <name evidence="6" type="ORF">RRF57_000887</name>
</gene>
<evidence type="ECO:0000256" key="3">
    <source>
        <dbReference type="ARBA" id="ARBA00022989"/>
    </source>
</evidence>
<dbReference type="Proteomes" id="UP001305414">
    <property type="component" value="Unassembled WGS sequence"/>
</dbReference>
<dbReference type="Pfam" id="PF07690">
    <property type="entry name" value="MFS_1"/>
    <property type="match status" value="1"/>
</dbReference>
<feature type="transmembrane region" description="Helical" evidence="5">
    <location>
        <begin position="164"/>
        <end position="183"/>
    </location>
</feature>
<evidence type="ECO:0000313" key="7">
    <source>
        <dbReference type="Proteomes" id="UP001305414"/>
    </source>
</evidence>
<dbReference type="Gene3D" id="1.20.1250.20">
    <property type="entry name" value="MFS general substrate transporter like domains"/>
    <property type="match status" value="1"/>
</dbReference>
<proteinExistence type="predicted"/>
<evidence type="ECO:0000256" key="2">
    <source>
        <dbReference type="ARBA" id="ARBA00022692"/>
    </source>
</evidence>
<evidence type="ECO:0000256" key="5">
    <source>
        <dbReference type="SAM" id="Phobius"/>
    </source>
</evidence>
<evidence type="ECO:0000256" key="4">
    <source>
        <dbReference type="ARBA" id="ARBA00023136"/>
    </source>
</evidence>
<evidence type="ECO:0000256" key="1">
    <source>
        <dbReference type="ARBA" id="ARBA00004141"/>
    </source>
</evidence>
<feature type="transmembrane region" description="Helical" evidence="5">
    <location>
        <begin position="74"/>
        <end position="103"/>
    </location>
</feature>
<reference evidence="6 7" key="1">
    <citation type="submission" date="2023-10" db="EMBL/GenBank/DDBJ databases">
        <title>Draft genome sequence of Xylaria bambusicola isolate GMP-LS, the root and basal stem rot pathogen of sugarcane in Indonesia.</title>
        <authorList>
            <person name="Selvaraj P."/>
            <person name="Muralishankar V."/>
            <person name="Muruganantham S."/>
            <person name="Sp S."/>
            <person name="Haryani S."/>
            <person name="Lau K.J.X."/>
            <person name="Naqvi N.I."/>
        </authorList>
    </citation>
    <scope>NUCLEOTIDE SEQUENCE [LARGE SCALE GENOMIC DNA]</scope>
    <source>
        <strain evidence="6">GMP-LS</strain>
    </source>
</reference>
<keyword evidence="4 5" id="KW-0472">Membrane</keyword>
<feature type="transmembrane region" description="Helical" evidence="5">
    <location>
        <begin position="222"/>
        <end position="245"/>
    </location>
</feature>
<dbReference type="PANTHER" id="PTHR23507:SF1">
    <property type="entry name" value="FI18259P1-RELATED"/>
    <property type="match status" value="1"/>
</dbReference>
<accession>A0AAN7UGH8</accession>
<sequence>MVGNLISPALASMLMAAVGPWPPFLLSVILILLSAAIIFLVPESLKHETQDGVPDDSKFKSSLKKSLGELKKSASAFASLSMIIVLLITMLQLSLVLSTYQFLSQFASKRYHIPIADTGYIQSTYGVGFIVISFFIMPWITSALVYPGTPALLRFEDDKRRDLFLARASYIASMIGTFILGLSGSIPGFIFGLVILAFGVSSEGYLKSIATLYVTTEQRTRLFTILGLSSIASDLWLSPALAALFSLGMQYGGTWIGLPYFGISVICVVMFCASLFIKVPSYSRVDEESDE</sequence>
<dbReference type="SUPFAM" id="SSF103473">
    <property type="entry name" value="MFS general substrate transporter"/>
    <property type="match status" value="1"/>
</dbReference>
<name>A0AAN7UGH8_9PEZI</name>
<keyword evidence="3 5" id="KW-1133">Transmembrane helix</keyword>
<comment type="subcellular location">
    <subcellularLocation>
        <location evidence="1">Membrane</location>
        <topology evidence="1">Multi-pass membrane protein</topology>
    </subcellularLocation>
</comment>
<dbReference type="EMBL" id="JAWHQM010000002">
    <property type="protein sequence ID" value="KAK5625171.1"/>
    <property type="molecule type" value="Genomic_DNA"/>
</dbReference>
<feature type="transmembrane region" description="Helical" evidence="5">
    <location>
        <begin position="20"/>
        <end position="41"/>
    </location>
</feature>
<dbReference type="GO" id="GO:0016020">
    <property type="term" value="C:membrane"/>
    <property type="evidence" value="ECO:0007669"/>
    <property type="project" value="UniProtKB-SubCell"/>
</dbReference>
<keyword evidence="2 5" id="KW-0812">Transmembrane</keyword>
<comment type="caution">
    <text evidence="6">The sequence shown here is derived from an EMBL/GenBank/DDBJ whole genome shotgun (WGS) entry which is preliminary data.</text>
</comment>
<feature type="transmembrane region" description="Helical" evidence="5">
    <location>
        <begin position="257"/>
        <end position="277"/>
    </location>
</feature>
<keyword evidence="7" id="KW-1185">Reference proteome</keyword>
<dbReference type="PANTHER" id="PTHR23507">
    <property type="entry name" value="ZGC:174356"/>
    <property type="match status" value="1"/>
</dbReference>
<dbReference type="InterPro" id="IPR036259">
    <property type="entry name" value="MFS_trans_sf"/>
</dbReference>
<protein>
    <recommendedName>
        <fullName evidence="8">Major facilitator superfamily (MFS) profile domain-containing protein</fullName>
    </recommendedName>
</protein>
<feature type="transmembrane region" description="Helical" evidence="5">
    <location>
        <begin position="123"/>
        <end position="144"/>
    </location>
</feature>
<organism evidence="6 7">
    <name type="scientific">Xylaria bambusicola</name>
    <dbReference type="NCBI Taxonomy" id="326684"/>
    <lineage>
        <taxon>Eukaryota</taxon>
        <taxon>Fungi</taxon>
        <taxon>Dikarya</taxon>
        <taxon>Ascomycota</taxon>
        <taxon>Pezizomycotina</taxon>
        <taxon>Sordariomycetes</taxon>
        <taxon>Xylariomycetidae</taxon>
        <taxon>Xylariales</taxon>
        <taxon>Xylariaceae</taxon>
        <taxon>Xylaria</taxon>
    </lineage>
</organism>
<evidence type="ECO:0008006" key="8">
    <source>
        <dbReference type="Google" id="ProtNLM"/>
    </source>
</evidence>
<feature type="transmembrane region" description="Helical" evidence="5">
    <location>
        <begin position="189"/>
        <end position="210"/>
    </location>
</feature>
<dbReference type="GO" id="GO:0022857">
    <property type="term" value="F:transmembrane transporter activity"/>
    <property type="evidence" value="ECO:0007669"/>
    <property type="project" value="InterPro"/>
</dbReference>
<dbReference type="InterPro" id="IPR011701">
    <property type="entry name" value="MFS"/>
</dbReference>